<evidence type="ECO:0000256" key="1">
    <source>
        <dbReference type="ARBA" id="ARBA00001917"/>
    </source>
</evidence>
<evidence type="ECO:0000256" key="4">
    <source>
        <dbReference type="ARBA" id="ARBA00023002"/>
    </source>
</evidence>
<reference evidence="6" key="1">
    <citation type="journal article" date="2014" name="Front. Microbiol.">
        <title>High frequency of phylogenetically diverse reductive dehalogenase-homologous genes in deep subseafloor sedimentary metagenomes.</title>
        <authorList>
            <person name="Kawai M."/>
            <person name="Futagami T."/>
            <person name="Toyoda A."/>
            <person name="Takaki Y."/>
            <person name="Nishi S."/>
            <person name="Hori S."/>
            <person name="Arai W."/>
            <person name="Tsubouchi T."/>
            <person name="Morono Y."/>
            <person name="Uchiyama I."/>
            <person name="Ito T."/>
            <person name="Fujiyama A."/>
            <person name="Inagaki F."/>
            <person name="Takami H."/>
        </authorList>
    </citation>
    <scope>NUCLEOTIDE SEQUENCE</scope>
    <source>
        <strain evidence="6">Expedition CK06-06</strain>
    </source>
</reference>
<feature type="non-terminal residue" evidence="6">
    <location>
        <position position="239"/>
    </location>
</feature>
<keyword evidence="3" id="KW-0288">FMN</keyword>
<comment type="caution">
    <text evidence="6">The sequence shown here is derived from an EMBL/GenBank/DDBJ whole genome shotgun (WGS) entry which is preliminary data.</text>
</comment>
<dbReference type="Gene3D" id="3.50.50.60">
    <property type="entry name" value="FAD/NAD(P)-binding domain"/>
    <property type="match status" value="1"/>
</dbReference>
<organism evidence="6">
    <name type="scientific">marine sediment metagenome</name>
    <dbReference type="NCBI Taxonomy" id="412755"/>
    <lineage>
        <taxon>unclassified sequences</taxon>
        <taxon>metagenomes</taxon>
        <taxon>ecological metagenomes</taxon>
    </lineage>
</organism>
<dbReference type="GO" id="GO:0016491">
    <property type="term" value="F:oxidoreductase activity"/>
    <property type="evidence" value="ECO:0007669"/>
    <property type="project" value="UniProtKB-KW"/>
</dbReference>
<dbReference type="InterPro" id="IPR036188">
    <property type="entry name" value="FAD/NAD-bd_sf"/>
</dbReference>
<dbReference type="PANTHER" id="PTHR42917">
    <property type="entry name" value="2,4-DIENOYL-COA REDUCTASE"/>
    <property type="match status" value="1"/>
</dbReference>
<proteinExistence type="predicted"/>
<evidence type="ECO:0000313" key="6">
    <source>
        <dbReference type="EMBL" id="GAG34219.1"/>
    </source>
</evidence>
<dbReference type="InterPro" id="IPR023753">
    <property type="entry name" value="FAD/NAD-binding_dom"/>
</dbReference>
<accession>X0WTB9</accession>
<evidence type="ECO:0000256" key="3">
    <source>
        <dbReference type="ARBA" id="ARBA00022643"/>
    </source>
</evidence>
<dbReference type="PANTHER" id="PTHR42917:SF2">
    <property type="entry name" value="2,4-DIENOYL-COA REDUCTASE [(2E)-ENOYL-COA-PRODUCING]"/>
    <property type="match status" value="1"/>
</dbReference>
<name>X0WTB9_9ZZZZ</name>
<dbReference type="SUPFAM" id="SSF51905">
    <property type="entry name" value="FAD/NAD(P)-binding domain"/>
    <property type="match status" value="1"/>
</dbReference>
<gene>
    <name evidence="6" type="ORF">S01H1_68706</name>
</gene>
<evidence type="ECO:0000256" key="2">
    <source>
        <dbReference type="ARBA" id="ARBA00022630"/>
    </source>
</evidence>
<evidence type="ECO:0000259" key="5">
    <source>
        <dbReference type="Pfam" id="PF07992"/>
    </source>
</evidence>
<feature type="domain" description="FAD/NAD(P)-binding" evidence="5">
    <location>
        <begin position="22"/>
        <end position="237"/>
    </location>
</feature>
<dbReference type="PRINTS" id="PR00368">
    <property type="entry name" value="FADPNR"/>
</dbReference>
<dbReference type="PRINTS" id="PR00411">
    <property type="entry name" value="PNDRDTASEI"/>
</dbReference>
<keyword evidence="4" id="KW-0560">Oxidoreductase</keyword>
<keyword evidence="2" id="KW-0285">Flavoprotein</keyword>
<dbReference type="Pfam" id="PF07992">
    <property type="entry name" value="Pyr_redox_2"/>
    <property type="match status" value="1"/>
</dbReference>
<sequence length="239" mass="26339">MCVVNPEVGKEEKKLEKVAKPKKVAVVGGGLAGMEAALALNERGHKVTLFEKNTLGGLFNLAFRAPRKANLEKFKKYFVDEVTEKIDVIFEDAHPDELMKNYETVILATGSLPKTPSIPGLKEWDWAEILEPDKTPKNKSGVIVGGGFIGAEIAEVLVKNGNDVTIIKRSEEIAPRMEVMSRNFLLKSLKELKVKILTGADVVRKQGGTLYLSISDKEGHIENVDFVVYTKGMVPENSM</sequence>
<comment type="cofactor">
    <cofactor evidence="1">
        <name>FMN</name>
        <dbReference type="ChEBI" id="CHEBI:58210"/>
    </cofactor>
</comment>
<dbReference type="Gene3D" id="3.40.50.720">
    <property type="entry name" value="NAD(P)-binding Rossmann-like Domain"/>
    <property type="match status" value="1"/>
</dbReference>
<dbReference type="AlphaFoldDB" id="X0WTB9"/>
<protein>
    <recommendedName>
        <fullName evidence="5">FAD/NAD(P)-binding domain-containing protein</fullName>
    </recommendedName>
</protein>
<dbReference type="EMBL" id="BARS01045571">
    <property type="protein sequence ID" value="GAG34219.1"/>
    <property type="molecule type" value="Genomic_DNA"/>
</dbReference>
<dbReference type="InterPro" id="IPR051793">
    <property type="entry name" value="NADH:flavin_oxidoreductase"/>
</dbReference>